<keyword evidence="3" id="KW-1185">Reference proteome</keyword>
<dbReference type="Proteomes" id="UP001321018">
    <property type="component" value="Unassembled WGS sequence"/>
</dbReference>
<dbReference type="SUPFAM" id="SSF89550">
    <property type="entry name" value="PHP domain-like"/>
    <property type="match status" value="1"/>
</dbReference>
<dbReference type="InterPro" id="IPR016195">
    <property type="entry name" value="Pol/histidinol_Pase-like"/>
</dbReference>
<name>A0AAP2YVS7_9EURY</name>
<evidence type="ECO:0000313" key="1">
    <source>
        <dbReference type="EMBL" id="MCU4739877.1"/>
    </source>
</evidence>
<organism evidence="1 4">
    <name type="scientific">Natronoglomus mannanivorans</name>
    <dbReference type="NCBI Taxonomy" id="2979990"/>
    <lineage>
        <taxon>Archaea</taxon>
        <taxon>Methanobacteriati</taxon>
        <taxon>Methanobacteriota</taxon>
        <taxon>Stenosarchaea group</taxon>
        <taxon>Halobacteria</taxon>
        <taxon>Halobacteriales</taxon>
        <taxon>Natrialbaceae</taxon>
        <taxon>Natronoglomus</taxon>
    </lineage>
</organism>
<evidence type="ECO:0000313" key="2">
    <source>
        <dbReference type="EMBL" id="MCU4973090.1"/>
    </source>
</evidence>
<reference evidence="1 3" key="1">
    <citation type="submission" date="2022-09" db="EMBL/GenBank/DDBJ databases">
        <title>Enrichment on poylsaccharides allowed isolation of novel metabolic and taxonomic groups of Haloarchaea.</title>
        <authorList>
            <person name="Sorokin D.Y."/>
            <person name="Elcheninov A.G."/>
            <person name="Khizhniak T.V."/>
            <person name="Kolganova T.V."/>
            <person name="Kublanov I.V."/>
        </authorList>
    </citation>
    <scope>NUCLEOTIDE SEQUENCE</scope>
    <source>
        <strain evidence="2 3">AArc-m2/3/4</strain>
        <strain evidence="1">AArc-xg1-1</strain>
    </source>
</reference>
<sequence length="256" mass="29091">MTASEEFRVDLHVKVLTDRVVERAIAAGLDAIVYAPHFTRLPEIRARAERYSSDELLVIPAREVFTGSWRERKHVLAIGLADRVPDFISLEAAMAEFERQDAAVLAPHPEFLNVSLTESDLRHYRDTVDAVEIYNPKHLPSHNRRAREIAKLFEYPPFTSSYAHLPGTVGVSYTAFDADLGIDSADDLVTALREGAARRVIYDTGFTRWKTTARELGHLCWENSWEKVDRLFLQGIEATHPHHIAYDGKFDDVSVY</sequence>
<protein>
    <submittedName>
        <fullName evidence="1">PHP domain-containing protein</fullName>
    </submittedName>
</protein>
<dbReference type="Proteomes" id="UP001320972">
    <property type="component" value="Unassembled WGS sequence"/>
</dbReference>
<dbReference type="Gene3D" id="3.20.20.140">
    <property type="entry name" value="Metal-dependent hydrolases"/>
    <property type="match status" value="1"/>
</dbReference>
<dbReference type="AlphaFoldDB" id="A0AAP2YVS7"/>
<evidence type="ECO:0000313" key="3">
    <source>
        <dbReference type="Proteomes" id="UP001320972"/>
    </source>
</evidence>
<dbReference type="EMBL" id="JAOPKA010000001">
    <property type="protein sequence ID" value="MCU4739877.1"/>
    <property type="molecule type" value="Genomic_DNA"/>
</dbReference>
<dbReference type="EMBL" id="JAOPKB010000004">
    <property type="protein sequence ID" value="MCU4973090.1"/>
    <property type="molecule type" value="Genomic_DNA"/>
</dbReference>
<proteinExistence type="predicted"/>
<gene>
    <name evidence="2" type="ORF">OB955_10085</name>
    <name evidence="1" type="ORF">OB960_00485</name>
</gene>
<comment type="caution">
    <text evidence="1">The sequence shown here is derived from an EMBL/GenBank/DDBJ whole genome shotgun (WGS) entry which is preliminary data.</text>
</comment>
<dbReference type="Pfam" id="PF13263">
    <property type="entry name" value="PHP_C"/>
    <property type="match status" value="1"/>
</dbReference>
<evidence type="ECO:0000313" key="4">
    <source>
        <dbReference type="Proteomes" id="UP001321018"/>
    </source>
</evidence>
<accession>A0AAP2YVS7</accession>